<accession>A0A0F9NLF4</accession>
<proteinExistence type="predicted"/>
<name>A0A0F9NLF4_9ZZZZ</name>
<gene>
    <name evidence="1" type="ORF">LCGC14_1012040</name>
</gene>
<protein>
    <submittedName>
        <fullName evidence="1">Uncharacterized protein</fullName>
    </submittedName>
</protein>
<dbReference type="EMBL" id="LAZR01003982">
    <property type="protein sequence ID" value="KKN12882.1"/>
    <property type="molecule type" value="Genomic_DNA"/>
</dbReference>
<organism evidence="1">
    <name type="scientific">marine sediment metagenome</name>
    <dbReference type="NCBI Taxonomy" id="412755"/>
    <lineage>
        <taxon>unclassified sequences</taxon>
        <taxon>metagenomes</taxon>
        <taxon>ecological metagenomes</taxon>
    </lineage>
</organism>
<reference evidence="1" key="1">
    <citation type="journal article" date="2015" name="Nature">
        <title>Complex archaea that bridge the gap between prokaryotes and eukaryotes.</title>
        <authorList>
            <person name="Spang A."/>
            <person name="Saw J.H."/>
            <person name="Jorgensen S.L."/>
            <person name="Zaremba-Niedzwiedzka K."/>
            <person name="Martijn J."/>
            <person name="Lind A.E."/>
            <person name="van Eijk R."/>
            <person name="Schleper C."/>
            <person name="Guy L."/>
            <person name="Ettema T.J."/>
        </authorList>
    </citation>
    <scope>NUCLEOTIDE SEQUENCE</scope>
</reference>
<sequence length="49" mass="5170">MKKILVIAALLASVQLTFAYVGAADNAEDTVQKTGCEGRFAGYEDVMGC</sequence>
<dbReference type="AlphaFoldDB" id="A0A0F9NLF4"/>
<comment type="caution">
    <text evidence="1">The sequence shown here is derived from an EMBL/GenBank/DDBJ whole genome shotgun (WGS) entry which is preliminary data.</text>
</comment>
<evidence type="ECO:0000313" key="1">
    <source>
        <dbReference type="EMBL" id="KKN12882.1"/>
    </source>
</evidence>